<sequence length="167" mass="17932">MSASLIARSAVNQRIASTFARSSLRPLAFTARSVSDAAYVPGGPIYKGTVNDPTTFPPPSKTHGSYHWAFERLLSAGLVPLTAAAFVTSGSSHALLDGLLGMSLVMHSHIGFDSVLVDYLHPRKFPILGRALTWALRATTVTVLVGVYQFNTNDIGLIELIAKVWHA</sequence>
<feature type="binding site" description="axial binding residue" evidence="11">
    <location>
        <position position="107"/>
    </location>
    <ligand>
        <name>heme b</name>
        <dbReference type="ChEBI" id="CHEBI:60344"/>
        <note>ligand shared with SDHC</note>
    </ligand>
    <ligandPart>
        <name>Fe</name>
        <dbReference type="ChEBI" id="CHEBI:18248"/>
    </ligandPart>
</feature>
<dbReference type="GO" id="GO:0098796">
    <property type="term" value="C:membrane protein complex"/>
    <property type="evidence" value="ECO:0007669"/>
    <property type="project" value="UniProtKB-ARBA"/>
</dbReference>
<dbReference type="Pfam" id="PF05328">
    <property type="entry name" value="CybS"/>
    <property type="match status" value="1"/>
</dbReference>
<dbReference type="CDD" id="cd03496">
    <property type="entry name" value="SQR_TypeC_CybS"/>
    <property type="match status" value="1"/>
</dbReference>
<evidence type="ECO:0000256" key="9">
    <source>
        <dbReference type="ARBA" id="ARBA00023136"/>
    </source>
</evidence>
<evidence type="ECO:0000313" key="13">
    <source>
        <dbReference type="EMBL" id="PCH34567.1"/>
    </source>
</evidence>
<keyword evidence="14" id="KW-1185">Reference proteome</keyword>
<dbReference type="OrthoDB" id="18577at2759"/>
<dbReference type="Proteomes" id="UP000218811">
    <property type="component" value="Unassembled WGS sequence"/>
</dbReference>
<keyword evidence="3" id="KW-0813">Transport</keyword>
<dbReference type="AlphaFoldDB" id="A0A2H3JEZ6"/>
<evidence type="ECO:0000256" key="6">
    <source>
        <dbReference type="ARBA" id="ARBA00022946"/>
    </source>
</evidence>
<keyword evidence="11" id="KW-0479">Metal-binding</keyword>
<evidence type="ECO:0000256" key="12">
    <source>
        <dbReference type="RuleBase" id="RU364031"/>
    </source>
</evidence>
<keyword evidence="7" id="KW-1133">Transmembrane helix</keyword>
<dbReference type="GO" id="GO:0005743">
    <property type="term" value="C:mitochondrial inner membrane"/>
    <property type="evidence" value="ECO:0007669"/>
    <property type="project" value="UniProtKB-SubCell"/>
</dbReference>
<organism evidence="13 14">
    <name type="scientific">Wolfiporia cocos (strain MD-104)</name>
    <name type="common">Brown rot fungus</name>
    <dbReference type="NCBI Taxonomy" id="742152"/>
    <lineage>
        <taxon>Eukaryota</taxon>
        <taxon>Fungi</taxon>
        <taxon>Dikarya</taxon>
        <taxon>Basidiomycota</taxon>
        <taxon>Agaricomycotina</taxon>
        <taxon>Agaricomycetes</taxon>
        <taxon>Polyporales</taxon>
        <taxon>Phaeolaceae</taxon>
        <taxon>Wolfiporia</taxon>
    </lineage>
</organism>
<feature type="binding site" evidence="10">
    <location>
        <position position="119"/>
    </location>
    <ligand>
        <name>a ubiquinone</name>
        <dbReference type="ChEBI" id="CHEBI:16389"/>
        <note>ligand shared with IP/SDHB</note>
    </ligand>
</feature>
<accession>A0A2H3JEZ6</accession>
<proteinExistence type="inferred from homology"/>
<dbReference type="GO" id="GO:0046872">
    <property type="term" value="F:metal ion binding"/>
    <property type="evidence" value="ECO:0007669"/>
    <property type="project" value="UniProtKB-KW"/>
</dbReference>
<dbReference type="STRING" id="742152.A0A2H3JEZ6"/>
<evidence type="ECO:0000256" key="7">
    <source>
        <dbReference type="ARBA" id="ARBA00022989"/>
    </source>
</evidence>
<evidence type="ECO:0000256" key="4">
    <source>
        <dbReference type="ARBA" id="ARBA00022692"/>
    </source>
</evidence>
<dbReference type="EMBL" id="KB467832">
    <property type="protein sequence ID" value="PCH34567.1"/>
    <property type="molecule type" value="Genomic_DNA"/>
</dbReference>
<evidence type="ECO:0000256" key="8">
    <source>
        <dbReference type="ARBA" id="ARBA00023128"/>
    </source>
</evidence>
<name>A0A2H3JEZ6_WOLCO</name>
<dbReference type="GO" id="GO:0020037">
    <property type="term" value="F:heme binding"/>
    <property type="evidence" value="ECO:0007669"/>
    <property type="project" value="TreeGrafter"/>
</dbReference>
<dbReference type="OMA" id="SEGSYHW"/>
<evidence type="ECO:0000313" key="14">
    <source>
        <dbReference type="Proteomes" id="UP000218811"/>
    </source>
</evidence>
<dbReference type="GO" id="GO:0006099">
    <property type="term" value="P:tricarboxylic acid cycle"/>
    <property type="evidence" value="ECO:0007669"/>
    <property type="project" value="TreeGrafter"/>
</dbReference>
<dbReference type="GO" id="GO:0006121">
    <property type="term" value="P:mitochondrial electron transport, succinate to ubiquinone"/>
    <property type="evidence" value="ECO:0007669"/>
    <property type="project" value="TreeGrafter"/>
</dbReference>
<evidence type="ECO:0000256" key="2">
    <source>
        <dbReference type="ARBA" id="ARBA00007294"/>
    </source>
</evidence>
<keyword evidence="5 12" id="KW-0999">Mitochondrion inner membrane</keyword>
<protein>
    <recommendedName>
        <fullName evidence="12">Succinate dehydrogenase [ubiquinone] cytochrome b small subunit</fullName>
    </recommendedName>
</protein>
<dbReference type="InterPro" id="IPR007992">
    <property type="entry name" value="CybS"/>
</dbReference>
<reference evidence="13 14" key="1">
    <citation type="journal article" date="2012" name="Science">
        <title>The Paleozoic origin of enzymatic lignin decomposition reconstructed from 31 fungal genomes.</title>
        <authorList>
            <person name="Floudas D."/>
            <person name="Binder M."/>
            <person name="Riley R."/>
            <person name="Barry K."/>
            <person name="Blanchette R.A."/>
            <person name="Henrissat B."/>
            <person name="Martinez A.T."/>
            <person name="Otillar R."/>
            <person name="Spatafora J.W."/>
            <person name="Yadav J.S."/>
            <person name="Aerts A."/>
            <person name="Benoit I."/>
            <person name="Boyd A."/>
            <person name="Carlson A."/>
            <person name="Copeland A."/>
            <person name="Coutinho P.M."/>
            <person name="de Vries R.P."/>
            <person name="Ferreira P."/>
            <person name="Findley K."/>
            <person name="Foster B."/>
            <person name="Gaskell J."/>
            <person name="Glotzer D."/>
            <person name="Gorecki P."/>
            <person name="Heitman J."/>
            <person name="Hesse C."/>
            <person name="Hori C."/>
            <person name="Igarashi K."/>
            <person name="Jurgens J.A."/>
            <person name="Kallen N."/>
            <person name="Kersten P."/>
            <person name="Kohler A."/>
            <person name="Kuees U."/>
            <person name="Kumar T.K.A."/>
            <person name="Kuo A."/>
            <person name="LaButti K."/>
            <person name="Larrondo L.F."/>
            <person name="Lindquist E."/>
            <person name="Ling A."/>
            <person name="Lombard V."/>
            <person name="Lucas S."/>
            <person name="Lundell T."/>
            <person name="Martin R."/>
            <person name="McLaughlin D.J."/>
            <person name="Morgenstern I."/>
            <person name="Morin E."/>
            <person name="Murat C."/>
            <person name="Nagy L.G."/>
            <person name="Nolan M."/>
            <person name="Ohm R.A."/>
            <person name="Patyshakuliyeva A."/>
            <person name="Rokas A."/>
            <person name="Ruiz-Duenas F.J."/>
            <person name="Sabat G."/>
            <person name="Salamov A."/>
            <person name="Samejima M."/>
            <person name="Schmutz J."/>
            <person name="Slot J.C."/>
            <person name="St John F."/>
            <person name="Stenlid J."/>
            <person name="Sun H."/>
            <person name="Sun S."/>
            <person name="Syed K."/>
            <person name="Tsang A."/>
            <person name="Wiebenga A."/>
            <person name="Young D."/>
            <person name="Pisabarro A."/>
            <person name="Eastwood D.C."/>
            <person name="Martin F."/>
            <person name="Cullen D."/>
            <person name="Grigoriev I.V."/>
            <person name="Hibbett D.S."/>
        </authorList>
    </citation>
    <scope>NUCLEOTIDE SEQUENCE [LARGE SCALE GENOMIC DNA]</scope>
    <source>
        <strain evidence="13 14">MD-104</strain>
    </source>
</reference>
<dbReference type="Gene3D" id="1.20.1300.10">
    <property type="entry name" value="Fumarate reductase/succinate dehydrogenase, transmembrane subunit"/>
    <property type="match status" value="1"/>
</dbReference>
<evidence type="ECO:0000256" key="3">
    <source>
        <dbReference type="ARBA" id="ARBA00022448"/>
    </source>
</evidence>
<dbReference type="GO" id="GO:0048039">
    <property type="term" value="F:ubiquinone binding"/>
    <property type="evidence" value="ECO:0007669"/>
    <property type="project" value="TreeGrafter"/>
</dbReference>
<keyword evidence="8 12" id="KW-0496">Mitochondrion</keyword>
<keyword evidence="11" id="KW-0408">Iron</keyword>
<dbReference type="PANTHER" id="PTHR13337:SF2">
    <property type="entry name" value="SUCCINATE DEHYDROGENASE [UBIQUINONE] CYTOCHROME B SMALL SUBUNIT, MITOCHONDRIAL"/>
    <property type="match status" value="1"/>
</dbReference>
<dbReference type="InterPro" id="IPR034804">
    <property type="entry name" value="SQR/QFR_C/D"/>
</dbReference>
<keyword evidence="6 12" id="KW-0809">Transit peptide</keyword>
<evidence type="ECO:0000256" key="1">
    <source>
        <dbReference type="ARBA" id="ARBA00004448"/>
    </source>
</evidence>
<evidence type="ECO:0000256" key="10">
    <source>
        <dbReference type="PIRSR" id="PIRSR607992-1"/>
    </source>
</evidence>
<gene>
    <name evidence="13" type="ORF">WOLCODRAFT_133512</name>
</gene>
<comment type="subcellular location">
    <subcellularLocation>
        <location evidence="1 12">Mitochondrion inner membrane</location>
        <topology evidence="1 12">Multi-pass membrane protein</topology>
    </subcellularLocation>
</comment>
<keyword evidence="9 12" id="KW-0472">Membrane</keyword>
<dbReference type="PANTHER" id="PTHR13337">
    <property type="entry name" value="SUCCINATE DEHYDROGENASE"/>
    <property type="match status" value="1"/>
</dbReference>
<keyword evidence="4" id="KW-0812">Transmembrane</keyword>
<dbReference type="SUPFAM" id="SSF81343">
    <property type="entry name" value="Fumarate reductase respiratory complex transmembrane subunits"/>
    <property type="match status" value="1"/>
</dbReference>
<evidence type="ECO:0000256" key="5">
    <source>
        <dbReference type="ARBA" id="ARBA00022792"/>
    </source>
</evidence>
<comment type="similarity">
    <text evidence="2 12">Belongs to the CybS family.</text>
</comment>
<evidence type="ECO:0000256" key="11">
    <source>
        <dbReference type="PIRSR" id="PIRSR607992-2"/>
    </source>
</evidence>
<dbReference type="FunFam" id="1.20.1300.10:FF:000007">
    <property type="entry name" value="Succinate dehydrogenase [ubiquinone] cytochrome b small subunit"/>
    <property type="match status" value="1"/>
</dbReference>